<proteinExistence type="inferred from homology"/>
<dbReference type="InterPro" id="IPR010920">
    <property type="entry name" value="LSM_dom_sf"/>
</dbReference>
<dbReference type="Gene3D" id="3.30.70.100">
    <property type="match status" value="1"/>
</dbReference>
<evidence type="ECO:0000256" key="2">
    <source>
        <dbReference type="ARBA" id="ARBA00008017"/>
    </source>
</evidence>
<dbReference type="GO" id="GO:0005886">
    <property type="term" value="C:plasma membrane"/>
    <property type="evidence" value="ECO:0007669"/>
    <property type="project" value="UniProtKB-SubCell"/>
</dbReference>
<comment type="similarity">
    <text evidence="2">Belongs to the MscS (TC 1.A.23) family.</text>
</comment>
<organism evidence="10 11">
    <name type="scientific">Leptolyngbya cf. ectocarpi LEGE 11479</name>
    <dbReference type="NCBI Taxonomy" id="1828722"/>
    <lineage>
        <taxon>Bacteria</taxon>
        <taxon>Bacillati</taxon>
        <taxon>Cyanobacteriota</taxon>
        <taxon>Cyanophyceae</taxon>
        <taxon>Leptolyngbyales</taxon>
        <taxon>Leptolyngbyaceae</taxon>
        <taxon>Leptolyngbya group</taxon>
        <taxon>Leptolyngbya</taxon>
    </lineage>
</organism>
<dbReference type="InterPro" id="IPR011066">
    <property type="entry name" value="MscS_channel_C_sf"/>
</dbReference>
<comment type="subcellular location">
    <subcellularLocation>
        <location evidence="1">Cell membrane</location>
        <topology evidence="1">Multi-pass membrane protein</topology>
    </subcellularLocation>
</comment>
<feature type="transmembrane region" description="Helical" evidence="7">
    <location>
        <begin position="204"/>
        <end position="224"/>
    </location>
</feature>
<feature type="transmembrane region" description="Helical" evidence="7">
    <location>
        <begin position="144"/>
        <end position="165"/>
    </location>
</feature>
<keyword evidence="11" id="KW-1185">Reference proteome</keyword>
<evidence type="ECO:0000256" key="6">
    <source>
        <dbReference type="ARBA" id="ARBA00023136"/>
    </source>
</evidence>
<dbReference type="GO" id="GO:0055085">
    <property type="term" value="P:transmembrane transport"/>
    <property type="evidence" value="ECO:0007669"/>
    <property type="project" value="InterPro"/>
</dbReference>
<dbReference type="PANTHER" id="PTHR30347">
    <property type="entry name" value="POTASSIUM CHANNEL RELATED"/>
    <property type="match status" value="1"/>
</dbReference>
<feature type="non-terminal residue" evidence="10">
    <location>
        <position position="463"/>
    </location>
</feature>
<evidence type="ECO:0000313" key="10">
    <source>
        <dbReference type="EMBL" id="MBE9070892.1"/>
    </source>
</evidence>
<dbReference type="Proteomes" id="UP000615026">
    <property type="component" value="Unassembled WGS sequence"/>
</dbReference>
<gene>
    <name evidence="10" type="ORF">IQ260_30095</name>
</gene>
<keyword evidence="4 7" id="KW-0812">Transmembrane</keyword>
<keyword evidence="5 7" id="KW-1133">Transmembrane helix</keyword>
<feature type="domain" description="Mechanosensitive ion channel MscS" evidence="8">
    <location>
        <begin position="332"/>
        <end position="399"/>
    </location>
</feature>
<feature type="transmembrane region" description="Helical" evidence="7">
    <location>
        <begin position="315"/>
        <end position="334"/>
    </location>
</feature>
<evidence type="ECO:0000256" key="4">
    <source>
        <dbReference type="ARBA" id="ARBA00022692"/>
    </source>
</evidence>
<reference evidence="10" key="1">
    <citation type="submission" date="2020-10" db="EMBL/GenBank/DDBJ databases">
        <authorList>
            <person name="Castelo-Branco R."/>
            <person name="Eusebio N."/>
            <person name="Adriana R."/>
            <person name="Vieira A."/>
            <person name="Brugerolle De Fraissinette N."/>
            <person name="Rezende De Castro R."/>
            <person name="Schneider M.P."/>
            <person name="Vasconcelos V."/>
            <person name="Leao P.N."/>
        </authorList>
    </citation>
    <scope>NUCLEOTIDE SEQUENCE</scope>
    <source>
        <strain evidence="10">LEGE 11479</strain>
    </source>
</reference>
<evidence type="ECO:0000256" key="3">
    <source>
        <dbReference type="ARBA" id="ARBA00022475"/>
    </source>
</evidence>
<accession>A0A929A0F0</accession>
<feature type="transmembrane region" description="Helical" evidence="7">
    <location>
        <begin position="244"/>
        <end position="266"/>
    </location>
</feature>
<keyword evidence="3" id="KW-1003">Cell membrane</keyword>
<dbReference type="Gene3D" id="1.10.287.1260">
    <property type="match status" value="1"/>
</dbReference>
<evidence type="ECO:0000256" key="5">
    <source>
        <dbReference type="ARBA" id="ARBA00022989"/>
    </source>
</evidence>
<dbReference type="SUPFAM" id="SSF82861">
    <property type="entry name" value="Mechanosensitive channel protein MscS (YggB), transmembrane region"/>
    <property type="match status" value="1"/>
</dbReference>
<dbReference type="RefSeq" id="WP_193996721.1">
    <property type="nucleotide sequence ID" value="NZ_JADEXP010000577.1"/>
</dbReference>
<dbReference type="SUPFAM" id="SSF82689">
    <property type="entry name" value="Mechanosensitive channel protein MscS (YggB), C-terminal domain"/>
    <property type="match status" value="1"/>
</dbReference>
<dbReference type="InterPro" id="IPR049278">
    <property type="entry name" value="MS_channel_C"/>
</dbReference>
<dbReference type="SUPFAM" id="SSF50182">
    <property type="entry name" value="Sm-like ribonucleoproteins"/>
    <property type="match status" value="1"/>
</dbReference>
<dbReference type="EMBL" id="JADEXP010000577">
    <property type="protein sequence ID" value="MBE9070892.1"/>
    <property type="molecule type" value="Genomic_DNA"/>
</dbReference>
<name>A0A929A0F0_LEPEC</name>
<feature type="domain" description="Mechanosensitive ion channel MscS C-terminal" evidence="9">
    <location>
        <begin position="407"/>
        <end position="461"/>
    </location>
</feature>
<dbReference type="InterPro" id="IPR006685">
    <property type="entry name" value="MscS_channel_2nd"/>
</dbReference>
<dbReference type="Pfam" id="PF00924">
    <property type="entry name" value="MS_channel_2nd"/>
    <property type="match status" value="1"/>
</dbReference>
<protein>
    <submittedName>
        <fullName evidence="10">Mechanosensitive ion channel</fullName>
    </submittedName>
</protein>
<dbReference type="InterPro" id="IPR052702">
    <property type="entry name" value="MscS-like_channel"/>
</dbReference>
<feature type="transmembrane region" description="Helical" evidence="7">
    <location>
        <begin position="287"/>
        <end position="309"/>
    </location>
</feature>
<dbReference type="Pfam" id="PF21082">
    <property type="entry name" value="MS_channel_3rd"/>
    <property type="match status" value="1"/>
</dbReference>
<evidence type="ECO:0000313" key="11">
    <source>
        <dbReference type="Proteomes" id="UP000615026"/>
    </source>
</evidence>
<evidence type="ECO:0000256" key="1">
    <source>
        <dbReference type="ARBA" id="ARBA00004651"/>
    </source>
</evidence>
<comment type="caution">
    <text evidence="10">The sequence shown here is derived from an EMBL/GenBank/DDBJ whole genome shotgun (WGS) entry which is preliminary data.</text>
</comment>
<dbReference type="PROSITE" id="PS01246">
    <property type="entry name" value="UPF0003"/>
    <property type="match status" value="1"/>
</dbReference>
<sequence>MSRWGWLCLTLIVLIWGVVAPPAQSQLTLLDADPTAPVVVNGRKVLEVKGVGNITAAERAQSINERLQEEVKLSRPTDVDVVVENDGTVLRSKHSDNILVTVTEADLRTPGYPITRQAQDWKNILEPALQRGQGELSPAYLQRALVYSLVALGGAIALHIVLRIFSRRSSRFLNRWFTLPANPLIPWESPIKFFWRLGLLGLKVGLWLFTSIYLTGLFPQIRIWRHTIYTLLTIESITLGDQKYSALSLVILLGLTIGLWFAARLFAQLFRVYILERARVESRLQDIVGILVQYSLLFLGLIVLLQAFGIDVSSLTILASVLGVGIGFGVQNIANNFISGFIITLERPIQAGDFIQIGDLVGIVKQVGARSTEITTLDKVTIIVPNSRFLESEVINWSHGDPISRLRVPVGVAYGSDIARVKVALLEAVKRHPEVLLRPKPEIWFQSFGDSSLNFEIMAWTGD</sequence>
<dbReference type="InterPro" id="IPR006686">
    <property type="entry name" value="MscS_channel_CS"/>
</dbReference>
<dbReference type="Gene3D" id="2.30.30.60">
    <property type="match status" value="1"/>
</dbReference>
<evidence type="ECO:0000256" key="7">
    <source>
        <dbReference type="SAM" id="Phobius"/>
    </source>
</evidence>
<evidence type="ECO:0000259" key="8">
    <source>
        <dbReference type="Pfam" id="PF00924"/>
    </source>
</evidence>
<dbReference type="InterPro" id="IPR023408">
    <property type="entry name" value="MscS_beta-dom_sf"/>
</dbReference>
<dbReference type="AlphaFoldDB" id="A0A929A0F0"/>
<dbReference type="PANTHER" id="PTHR30347:SF1">
    <property type="entry name" value="MECHANOSENSITIVE CHANNEL MSCK"/>
    <property type="match status" value="1"/>
</dbReference>
<keyword evidence="6 7" id="KW-0472">Membrane</keyword>
<dbReference type="InterPro" id="IPR011014">
    <property type="entry name" value="MscS_channel_TM-2"/>
</dbReference>
<evidence type="ECO:0000259" key="9">
    <source>
        <dbReference type="Pfam" id="PF21082"/>
    </source>
</evidence>